<dbReference type="InterPro" id="IPR003661">
    <property type="entry name" value="HisK_dim/P_dom"/>
</dbReference>
<evidence type="ECO:0000313" key="10">
    <source>
        <dbReference type="EMBL" id="RRS06244.1"/>
    </source>
</evidence>
<dbReference type="SMART" id="SM00387">
    <property type="entry name" value="HATPase_c"/>
    <property type="match status" value="1"/>
</dbReference>
<dbReference type="Pfam" id="PF00512">
    <property type="entry name" value="HisKA"/>
    <property type="match status" value="1"/>
</dbReference>
<evidence type="ECO:0000256" key="4">
    <source>
        <dbReference type="ARBA" id="ARBA00022553"/>
    </source>
</evidence>
<keyword evidence="6 10" id="KW-0418">Kinase</keyword>
<evidence type="ECO:0000256" key="3">
    <source>
        <dbReference type="ARBA" id="ARBA00012438"/>
    </source>
</evidence>
<keyword evidence="5" id="KW-0808">Transferase</keyword>
<name>A0A3R8YRF1_9BURK</name>
<comment type="caution">
    <text evidence="10">The sequence shown here is derived from an EMBL/GenBank/DDBJ whole genome shotgun (WGS) entry which is preliminary data.</text>
</comment>
<reference evidence="10 11" key="1">
    <citation type="submission" date="2018-12" db="EMBL/GenBank/DDBJ databases">
        <title>The whole draft genome of Aquabacterium sp. SJQ9.</title>
        <authorList>
            <person name="Sun L."/>
            <person name="Gao X."/>
            <person name="Chen W."/>
            <person name="Huang K."/>
        </authorList>
    </citation>
    <scope>NUCLEOTIDE SEQUENCE [LARGE SCALE GENOMIC DNA]</scope>
    <source>
        <strain evidence="10 11">SJQ9</strain>
    </source>
</reference>
<protein>
    <recommendedName>
        <fullName evidence="3">histidine kinase</fullName>
        <ecNumber evidence="3">2.7.13.3</ecNumber>
    </recommendedName>
</protein>
<dbReference type="Gene3D" id="3.30.450.20">
    <property type="entry name" value="PAS domain"/>
    <property type="match status" value="1"/>
</dbReference>
<dbReference type="InterPro" id="IPR036890">
    <property type="entry name" value="HATPase_C_sf"/>
</dbReference>
<dbReference type="FunFam" id="3.30.565.10:FF:000006">
    <property type="entry name" value="Sensor histidine kinase WalK"/>
    <property type="match status" value="1"/>
</dbReference>
<evidence type="ECO:0000256" key="5">
    <source>
        <dbReference type="ARBA" id="ARBA00022679"/>
    </source>
</evidence>
<gene>
    <name evidence="10" type="ORF">EIP75_01250</name>
</gene>
<dbReference type="CDD" id="cd00082">
    <property type="entry name" value="HisKA"/>
    <property type="match status" value="1"/>
</dbReference>
<evidence type="ECO:0000313" key="11">
    <source>
        <dbReference type="Proteomes" id="UP000269265"/>
    </source>
</evidence>
<dbReference type="PRINTS" id="PR00344">
    <property type="entry name" value="BCTRLSENSOR"/>
</dbReference>
<evidence type="ECO:0000256" key="6">
    <source>
        <dbReference type="ARBA" id="ARBA00022777"/>
    </source>
</evidence>
<dbReference type="SMART" id="SM00388">
    <property type="entry name" value="HisKA"/>
    <property type="match status" value="1"/>
</dbReference>
<keyword evidence="7" id="KW-0902">Two-component regulatory system</keyword>
<keyword evidence="8" id="KW-0472">Membrane</keyword>
<feature type="transmembrane region" description="Helical" evidence="8">
    <location>
        <begin position="214"/>
        <end position="234"/>
    </location>
</feature>
<dbReference type="SUPFAM" id="SSF55785">
    <property type="entry name" value="PYP-like sensor domain (PAS domain)"/>
    <property type="match status" value="1"/>
</dbReference>
<dbReference type="SUPFAM" id="SSF47384">
    <property type="entry name" value="Homodimeric domain of signal transducing histidine kinase"/>
    <property type="match status" value="1"/>
</dbReference>
<dbReference type="OrthoDB" id="8579121at2"/>
<evidence type="ECO:0000256" key="1">
    <source>
        <dbReference type="ARBA" id="ARBA00000085"/>
    </source>
</evidence>
<dbReference type="InterPro" id="IPR035965">
    <property type="entry name" value="PAS-like_dom_sf"/>
</dbReference>
<dbReference type="PROSITE" id="PS50109">
    <property type="entry name" value="HIS_KIN"/>
    <property type="match status" value="1"/>
</dbReference>
<keyword evidence="8" id="KW-1133">Transmembrane helix</keyword>
<dbReference type="RefSeq" id="WP_125241387.1">
    <property type="nucleotide sequence ID" value="NZ_RSED01000001.1"/>
</dbReference>
<evidence type="ECO:0000256" key="7">
    <source>
        <dbReference type="ARBA" id="ARBA00023012"/>
    </source>
</evidence>
<keyword evidence="8" id="KW-0812">Transmembrane</keyword>
<dbReference type="PANTHER" id="PTHR43711:SF26">
    <property type="entry name" value="SENSOR HISTIDINE KINASE RCSC"/>
    <property type="match status" value="1"/>
</dbReference>
<comment type="subcellular location">
    <subcellularLocation>
        <location evidence="2">Cell inner membrane</location>
        <topology evidence="2">Multi-pass membrane protein</topology>
    </subcellularLocation>
</comment>
<dbReference type="EC" id="2.7.13.3" evidence="3"/>
<dbReference type="PANTHER" id="PTHR43711">
    <property type="entry name" value="TWO-COMPONENT HISTIDINE KINASE"/>
    <property type="match status" value="1"/>
</dbReference>
<dbReference type="InterPro" id="IPR005467">
    <property type="entry name" value="His_kinase_dom"/>
</dbReference>
<sequence length="617" mass="67750">MQGLRDAQAPSTPAPRPWRLYLGLLAPSLAVVCLVALLAVTSVNVLAAVRAYVSGESLWSKARHEAFLHLLDYAQSREPIHFARYEEALAVPLGDRQARQEMERPDPDMARIRAGFIQGGVHPDDIDGMVSLFRRLGDQPMFRDALNAWVEGDALIDRMRESARQLRLQVERGDAPGALTPALRQLRDINDQLTFMEKQFSASLATASRLTESLLVGSILLSAVLLSLLSVAVMRRSLSRQTAHQRALAEANDRWALAAAASEVGLFEVDIARDLIHMDGRASALYGMGDQGVTMPRPQVRDMIDEQDRDHLRQGMNDSLNHGAVLKKRHLTHGADGVARLLETTGRMDHSSAAAGSRLVGVVRDVTAEQAQSDLAAQRDAARQVAESQRMFLSRLSHELRTPLNAILGFAQLLHLDTSRTLTDSQTQQVQWILSAGQQLLALVEDVLDLTKVEAGEVRMNLQAVEIGPMLEGSLALLDGVATRYQVTFIDRLPDKPLRARADPQRLQQVFMNLLSNGCKYNRPGGQVTIDGRLEGDEVVIDIADNGIGMTPEDAGQLFQPFKRVVSSAHYIEGTGLGLYIVKLLVERMRGEVTVDTREGMGSCFTLRLPAATPPMG</sequence>
<comment type="catalytic activity">
    <reaction evidence="1">
        <text>ATP + protein L-histidine = ADP + protein N-phospho-L-histidine.</text>
        <dbReference type="EC" id="2.7.13.3"/>
    </reaction>
</comment>
<dbReference type="GO" id="GO:0000155">
    <property type="term" value="F:phosphorelay sensor kinase activity"/>
    <property type="evidence" value="ECO:0007669"/>
    <property type="project" value="InterPro"/>
</dbReference>
<dbReference type="InterPro" id="IPR004358">
    <property type="entry name" value="Sig_transdc_His_kin-like_C"/>
</dbReference>
<dbReference type="GO" id="GO:0005886">
    <property type="term" value="C:plasma membrane"/>
    <property type="evidence" value="ECO:0007669"/>
    <property type="project" value="UniProtKB-SubCell"/>
</dbReference>
<dbReference type="AlphaFoldDB" id="A0A3R8YRF1"/>
<keyword evidence="11" id="KW-1185">Reference proteome</keyword>
<evidence type="ECO:0000256" key="2">
    <source>
        <dbReference type="ARBA" id="ARBA00004429"/>
    </source>
</evidence>
<dbReference type="Gene3D" id="3.30.565.10">
    <property type="entry name" value="Histidine kinase-like ATPase, C-terminal domain"/>
    <property type="match status" value="1"/>
</dbReference>
<dbReference type="EMBL" id="RSED01000001">
    <property type="protein sequence ID" value="RRS06244.1"/>
    <property type="molecule type" value="Genomic_DNA"/>
</dbReference>
<dbReference type="Proteomes" id="UP000269265">
    <property type="component" value="Unassembled WGS sequence"/>
</dbReference>
<evidence type="ECO:0000259" key="9">
    <source>
        <dbReference type="PROSITE" id="PS50109"/>
    </source>
</evidence>
<keyword evidence="4" id="KW-0597">Phosphoprotein</keyword>
<dbReference type="InterPro" id="IPR050736">
    <property type="entry name" value="Sensor_HK_Regulatory"/>
</dbReference>
<dbReference type="SUPFAM" id="SSF55874">
    <property type="entry name" value="ATPase domain of HSP90 chaperone/DNA topoisomerase II/histidine kinase"/>
    <property type="match status" value="1"/>
</dbReference>
<dbReference type="InterPro" id="IPR036097">
    <property type="entry name" value="HisK_dim/P_sf"/>
</dbReference>
<evidence type="ECO:0000256" key="8">
    <source>
        <dbReference type="SAM" id="Phobius"/>
    </source>
</evidence>
<dbReference type="InterPro" id="IPR003594">
    <property type="entry name" value="HATPase_dom"/>
</dbReference>
<feature type="domain" description="Histidine kinase" evidence="9">
    <location>
        <begin position="395"/>
        <end position="613"/>
    </location>
</feature>
<dbReference type="Pfam" id="PF02518">
    <property type="entry name" value="HATPase_c"/>
    <property type="match status" value="1"/>
</dbReference>
<feature type="transmembrane region" description="Helical" evidence="8">
    <location>
        <begin position="20"/>
        <end position="53"/>
    </location>
</feature>
<accession>A0A3R8YRF1</accession>
<proteinExistence type="predicted"/>
<dbReference type="Gene3D" id="1.10.287.130">
    <property type="match status" value="1"/>
</dbReference>
<organism evidence="10 11">
    <name type="scientific">Aquabacterium soli</name>
    <dbReference type="NCBI Taxonomy" id="2493092"/>
    <lineage>
        <taxon>Bacteria</taxon>
        <taxon>Pseudomonadati</taxon>
        <taxon>Pseudomonadota</taxon>
        <taxon>Betaproteobacteria</taxon>
        <taxon>Burkholderiales</taxon>
        <taxon>Aquabacterium</taxon>
    </lineage>
</organism>